<dbReference type="PANTHER" id="PTHR24114:SF2">
    <property type="entry name" value="F-BOX DOMAIN-CONTAINING PROTEIN-RELATED"/>
    <property type="match status" value="1"/>
</dbReference>
<organism evidence="1">
    <name type="scientific">Homavirus sp</name>
    <dbReference type="NCBI Taxonomy" id="2487769"/>
    <lineage>
        <taxon>Viruses</taxon>
        <taxon>Varidnaviria</taxon>
        <taxon>Bamfordvirae</taxon>
        <taxon>Nucleocytoviricota</taxon>
        <taxon>Megaviricetes</taxon>
        <taxon>Imitervirales</taxon>
        <taxon>Mimiviridae</taxon>
        <taxon>Klosneuvirinae</taxon>
    </lineage>
</organism>
<name>A0A3G5A4G2_9VIRU</name>
<dbReference type="InterPro" id="IPR052394">
    <property type="entry name" value="LRR-containing"/>
</dbReference>
<gene>
    <name evidence="1" type="ORF">Homavirus8_8</name>
</gene>
<sequence length="329" mass="37932">MRKHHTYQIDRVQTISKLKANDKTFTILHYGFSNIRDTTNDTIEIFDALKTNTTVIKVIYPYYSSYCICTEQEIDSCKYCVQTKHDTSLCFRYFMEAVKINDSIRTINIEHPLNIDDLIHLQDALTTNKSVDKLKIYCNDIDDIGAHYIANILSKNHYLVTLHIHNNKIGDIGTQYIANSLKNNTTLKVLHMDSNYIGDIGIEALTKSLSNNTTLEILHICDNPFLDNSIDSIAIMIEKNTSLHRINMHENNISPSSVYKIMNSVLKNKTLYVLTIGHIKLEGRIEDEILNDLKYNWSCSLSVLRIQTNKCANYDIMNCPNLMEWIVRN</sequence>
<dbReference type="PANTHER" id="PTHR24114">
    <property type="entry name" value="LEUCINE RICH REPEAT FAMILY PROTEIN"/>
    <property type="match status" value="1"/>
</dbReference>
<dbReference type="SMART" id="SM00368">
    <property type="entry name" value="LRR_RI"/>
    <property type="match status" value="5"/>
</dbReference>
<evidence type="ECO:0000313" key="1">
    <source>
        <dbReference type="EMBL" id="AYV82115.1"/>
    </source>
</evidence>
<dbReference type="Pfam" id="PF13516">
    <property type="entry name" value="LRR_6"/>
    <property type="match status" value="2"/>
</dbReference>
<accession>A0A3G5A4G2</accession>
<dbReference type="EMBL" id="MK072339">
    <property type="protein sequence ID" value="AYV82115.1"/>
    <property type="molecule type" value="Genomic_DNA"/>
</dbReference>
<reference evidence="1" key="1">
    <citation type="submission" date="2018-10" db="EMBL/GenBank/DDBJ databases">
        <title>Hidden diversity of soil giant viruses.</title>
        <authorList>
            <person name="Schulz F."/>
            <person name="Alteio L."/>
            <person name="Goudeau D."/>
            <person name="Ryan E.M."/>
            <person name="Malmstrom R.R."/>
            <person name="Blanchard J."/>
            <person name="Woyke T."/>
        </authorList>
    </citation>
    <scope>NUCLEOTIDE SEQUENCE</scope>
    <source>
        <strain evidence="1">HOV1</strain>
    </source>
</reference>
<dbReference type="Gene3D" id="3.80.10.10">
    <property type="entry name" value="Ribonuclease Inhibitor"/>
    <property type="match status" value="2"/>
</dbReference>
<dbReference type="InterPro" id="IPR001611">
    <property type="entry name" value="Leu-rich_rpt"/>
</dbReference>
<protein>
    <recommendedName>
        <fullName evidence="2">Leucine-rich repeat protein</fullName>
    </recommendedName>
</protein>
<dbReference type="SUPFAM" id="SSF52047">
    <property type="entry name" value="RNI-like"/>
    <property type="match status" value="1"/>
</dbReference>
<evidence type="ECO:0008006" key="2">
    <source>
        <dbReference type="Google" id="ProtNLM"/>
    </source>
</evidence>
<dbReference type="InterPro" id="IPR032675">
    <property type="entry name" value="LRR_dom_sf"/>
</dbReference>
<proteinExistence type="predicted"/>